<comment type="caution">
    <text evidence="2">The sequence shown here is derived from an EMBL/GenBank/DDBJ whole genome shotgun (WGS) entry which is preliminary data.</text>
</comment>
<dbReference type="Proteomes" id="UP000295132">
    <property type="component" value="Unassembled WGS sequence"/>
</dbReference>
<organism evidence="2 3">
    <name type="scientific">Bacillus salipaludis</name>
    <dbReference type="NCBI Taxonomy" id="2547811"/>
    <lineage>
        <taxon>Bacteria</taxon>
        <taxon>Bacillati</taxon>
        <taxon>Bacillota</taxon>
        <taxon>Bacilli</taxon>
        <taxon>Bacillales</taxon>
        <taxon>Bacillaceae</taxon>
        <taxon>Bacillus</taxon>
    </lineage>
</organism>
<dbReference type="RefSeq" id="WP_133334598.1">
    <property type="nucleotide sequence ID" value="NZ_SMYO01000005.1"/>
</dbReference>
<dbReference type="AlphaFoldDB" id="A0A4V3ATV9"/>
<gene>
    <name evidence="2" type="ORF">E2K98_12805</name>
</gene>
<reference evidence="2 3" key="1">
    <citation type="submission" date="2019-03" db="EMBL/GenBank/DDBJ databases">
        <title>Bacillus niacini sp. nov. a Nicotinate-Metabolizing Mesophile Isolated from Soil.</title>
        <authorList>
            <person name="Zhang G."/>
        </authorList>
    </citation>
    <scope>NUCLEOTIDE SEQUENCE [LARGE SCALE GENOMIC DNA]</scope>
    <source>
        <strain evidence="2 3">WN066</strain>
    </source>
</reference>
<sequence>MKRYIIIGMSMLMLSSSLFFKEARAYNRDSKDFPQFSQSSKDNHQLYGYFFLDLFQDEIFQSIKEYYNDSTINGYATPWWQKYDMVRITQGNSHKDIKGFSYVLKITLLPSNGNGKIFGTDTLYFAVEPMRINKQNLPKNLPAIKLIKYDHKEAPTKK</sequence>
<evidence type="ECO:0000313" key="3">
    <source>
        <dbReference type="Proteomes" id="UP000295132"/>
    </source>
</evidence>
<feature type="chain" id="PRO_5038509781" evidence="1">
    <location>
        <begin position="21"/>
        <end position="158"/>
    </location>
</feature>
<feature type="signal peptide" evidence="1">
    <location>
        <begin position="1"/>
        <end position="20"/>
    </location>
</feature>
<name>A0A4V3ATV9_9BACI</name>
<keyword evidence="1" id="KW-0732">Signal</keyword>
<dbReference type="EMBL" id="SMYO01000005">
    <property type="protein sequence ID" value="TDK61763.1"/>
    <property type="molecule type" value="Genomic_DNA"/>
</dbReference>
<protein>
    <submittedName>
        <fullName evidence="2">DUF3888 domain-containing protein</fullName>
    </submittedName>
</protein>
<accession>A0A4V3ATV9</accession>
<evidence type="ECO:0000313" key="2">
    <source>
        <dbReference type="EMBL" id="TDK61763.1"/>
    </source>
</evidence>
<proteinExistence type="predicted"/>
<evidence type="ECO:0000256" key="1">
    <source>
        <dbReference type="SAM" id="SignalP"/>
    </source>
</evidence>